<evidence type="ECO:0000313" key="2">
    <source>
        <dbReference type="Proteomes" id="UP001211421"/>
    </source>
</evidence>
<dbReference type="Proteomes" id="UP001211421">
    <property type="component" value="Unassembled WGS sequence"/>
</dbReference>
<name>A0AAW6E668_9FIRM</name>
<protein>
    <submittedName>
        <fullName evidence="1">Uncharacterized protein</fullName>
    </submittedName>
</protein>
<dbReference type="SUPFAM" id="SSF52540">
    <property type="entry name" value="P-loop containing nucleoside triphosphate hydrolases"/>
    <property type="match status" value="1"/>
</dbReference>
<dbReference type="EMBL" id="JAQMLS010000007">
    <property type="protein sequence ID" value="MDB8742549.1"/>
    <property type="molecule type" value="Genomic_DNA"/>
</dbReference>
<dbReference type="AlphaFoldDB" id="A0AAW6E668"/>
<dbReference type="InterPro" id="IPR027417">
    <property type="entry name" value="P-loop_NTPase"/>
</dbReference>
<reference evidence="1" key="1">
    <citation type="submission" date="2023-01" db="EMBL/GenBank/DDBJ databases">
        <title>Human gut microbiome strain richness.</title>
        <authorList>
            <person name="Chen-Liaw A."/>
        </authorList>
    </citation>
    <scope>NUCLEOTIDE SEQUENCE</scope>
    <source>
        <strain evidence="1">D59st1_B8_D59t2_181005</strain>
    </source>
</reference>
<accession>A0AAW6E668</accession>
<sequence>MCLCATIQQVGNQFISDLSNYFDVELINRFSQKYTFSEISRSVYRKIVEKRLASEIKVIKRLRTELNIDSLFSADELAKAVDKITADTYNIKSGARPAITAVSKFIDSKLLSHFSRMAKTYRPNQN</sequence>
<organism evidence="1 2">
    <name type="scientific">Ruminococcus bicirculans</name>
    <name type="common">ex Wegman et al. 2014</name>
    <dbReference type="NCBI Taxonomy" id="1160721"/>
    <lineage>
        <taxon>Bacteria</taxon>
        <taxon>Bacillati</taxon>
        <taxon>Bacillota</taxon>
        <taxon>Clostridia</taxon>
        <taxon>Eubacteriales</taxon>
        <taxon>Oscillospiraceae</taxon>
        <taxon>Ruminococcus</taxon>
    </lineage>
</organism>
<comment type="caution">
    <text evidence="1">The sequence shown here is derived from an EMBL/GenBank/DDBJ whole genome shotgun (WGS) entry which is preliminary data.</text>
</comment>
<gene>
    <name evidence="1" type="ORF">PNV70_10800</name>
</gene>
<dbReference type="RefSeq" id="WP_195551862.1">
    <property type="nucleotide sequence ID" value="NZ_JADMNX010000007.1"/>
</dbReference>
<proteinExistence type="predicted"/>
<evidence type="ECO:0000313" key="1">
    <source>
        <dbReference type="EMBL" id="MDB8742549.1"/>
    </source>
</evidence>